<dbReference type="FunFam" id="2.170.150.20:FF:000003">
    <property type="entry name" value="Peptide methionine sulfoxide reductase MsrB"/>
    <property type="match status" value="1"/>
</dbReference>
<dbReference type="OrthoDB" id="4174719at2"/>
<dbReference type="NCBIfam" id="TIGR00357">
    <property type="entry name" value="peptide-methionine (R)-S-oxide reductase MsrB"/>
    <property type="match status" value="1"/>
</dbReference>
<dbReference type="PANTHER" id="PTHR10173">
    <property type="entry name" value="METHIONINE SULFOXIDE REDUCTASE"/>
    <property type="match status" value="1"/>
</dbReference>
<evidence type="ECO:0000256" key="2">
    <source>
        <dbReference type="ARBA" id="ARBA00023002"/>
    </source>
</evidence>
<dbReference type="SUPFAM" id="SSF51316">
    <property type="entry name" value="Mss4-like"/>
    <property type="match status" value="1"/>
</dbReference>
<dbReference type="InterPro" id="IPR011057">
    <property type="entry name" value="Mss4-like_sf"/>
</dbReference>
<dbReference type="STRING" id="45076.Lwor_0593"/>
<evidence type="ECO:0000256" key="1">
    <source>
        <dbReference type="ARBA" id="ARBA00012499"/>
    </source>
</evidence>
<dbReference type="GO" id="GO:0005737">
    <property type="term" value="C:cytoplasm"/>
    <property type="evidence" value="ECO:0007669"/>
    <property type="project" value="TreeGrafter"/>
</dbReference>
<sequence>MNNAKYITLIFFCCISFFTQAYPAFDKEQQLKKLTPLQYEVTQQGATEPPFNNAYWDNKAEGIYVDIVSGEPLFSSLDQFSSGTGWPSFTKPIDMQYISLHTDRHFLLFQRTEVKSKSGNSHLGDLFHDGPPPGGLRYCINSASLEFIPKDQMAQRGYGEYLKLFSKHE</sequence>
<dbReference type="GO" id="GO:0030091">
    <property type="term" value="P:protein repair"/>
    <property type="evidence" value="ECO:0007669"/>
    <property type="project" value="InterPro"/>
</dbReference>
<accession>A0A0W1AK58</accession>
<dbReference type="PROSITE" id="PS51790">
    <property type="entry name" value="MSRB"/>
    <property type="match status" value="1"/>
</dbReference>
<dbReference type="InterPro" id="IPR002579">
    <property type="entry name" value="Met_Sox_Rdtase_MsrB_dom"/>
</dbReference>
<proteinExistence type="predicted"/>
<dbReference type="PANTHER" id="PTHR10173:SF59">
    <property type="entry name" value="PEPTIDE METHIONINE SULFOXIDE REDUCTASE MSRA_MSRB"/>
    <property type="match status" value="1"/>
</dbReference>
<evidence type="ECO:0000313" key="7">
    <source>
        <dbReference type="Proteomes" id="UP000054662"/>
    </source>
</evidence>
<dbReference type="RefSeq" id="WP_083501567.1">
    <property type="nucleotide sequence ID" value="NZ_CBCRUR010000006.1"/>
</dbReference>
<dbReference type="GO" id="GO:0033743">
    <property type="term" value="F:peptide-methionine (R)-S-oxide reductase activity"/>
    <property type="evidence" value="ECO:0007669"/>
    <property type="project" value="UniProtKB-EC"/>
</dbReference>
<dbReference type="Gene3D" id="2.170.150.20">
    <property type="entry name" value="Peptide methionine sulfoxide reductase"/>
    <property type="match status" value="1"/>
</dbReference>
<dbReference type="EMBL" id="LNZC01000004">
    <property type="protein sequence ID" value="KTD81555.1"/>
    <property type="molecule type" value="Genomic_DNA"/>
</dbReference>
<comment type="catalytic activity">
    <reaction evidence="3">
        <text>L-methionyl-[protein] + [thioredoxin]-disulfide + H2O = L-methionyl-(R)-S-oxide-[protein] + [thioredoxin]-dithiol</text>
        <dbReference type="Rhea" id="RHEA:24164"/>
        <dbReference type="Rhea" id="RHEA-COMP:10698"/>
        <dbReference type="Rhea" id="RHEA-COMP:10700"/>
        <dbReference type="Rhea" id="RHEA-COMP:12313"/>
        <dbReference type="Rhea" id="RHEA-COMP:12314"/>
        <dbReference type="ChEBI" id="CHEBI:15377"/>
        <dbReference type="ChEBI" id="CHEBI:16044"/>
        <dbReference type="ChEBI" id="CHEBI:29950"/>
        <dbReference type="ChEBI" id="CHEBI:45764"/>
        <dbReference type="ChEBI" id="CHEBI:50058"/>
        <dbReference type="EC" id="1.8.4.12"/>
    </reaction>
</comment>
<dbReference type="Pfam" id="PF01641">
    <property type="entry name" value="SelR"/>
    <property type="match status" value="1"/>
</dbReference>
<feature type="signal peptide" evidence="4">
    <location>
        <begin position="1"/>
        <end position="21"/>
    </location>
</feature>
<gene>
    <name evidence="6" type="ORF">Lwor_0593</name>
</gene>
<dbReference type="Proteomes" id="UP000054662">
    <property type="component" value="Unassembled WGS sequence"/>
</dbReference>
<comment type="caution">
    <text evidence="6">The sequence shown here is derived from an EMBL/GenBank/DDBJ whole genome shotgun (WGS) entry which is preliminary data.</text>
</comment>
<feature type="domain" description="MsrB" evidence="5">
    <location>
        <begin position="27"/>
        <end position="150"/>
    </location>
</feature>
<name>A0A0W1AK58_9GAMM</name>
<feature type="chain" id="PRO_5006919848" description="peptide-methionine (R)-S-oxide reductase" evidence="4">
    <location>
        <begin position="22"/>
        <end position="169"/>
    </location>
</feature>
<keyword evidence="7" id="KW-1185">Reference proteome</keyword>
<organism evidence="6 7">
    <name type="scientific">Legionella worsleiensis</name>
    <dbReference type="NCBI Taxonomy" id="45076"/>
    <lineage>
        <taxon>Bacteria</taxon>
        <taxon>Pseudomonadati</taxon>
        <taxon>Pseudomonadota</taxon>
        <taxon>Gammaproteobacteria</taxon>
        <taxon>Legionellales</taxon>
        <taxon>Legionellaceae</taxon>
        <taxon>Legionella</taxon>
    </lineage>
</organism>
<dbReference type="InterPro" id="IPR028427">
    <property type="entry name" value="Met_Sox_Rdtase_MsrB"/>
</dbReference>
<dbReference type="GO" id="GO:0006979">
    <property type="term" value="P:response to oxidative stress"/>
    <property type="evidence" value="ECO:0007669"/>
    <property type="project" value="InterPro"/>
</dbReference>
<keyword evidence="2 6" id="KW-0560">Oxidoreductase</keyword>
<evidence type="ECO:0000259" key="5">
    <source>
        <dbReference type="PROSITE" id="PS51790"/>
    </source>
</evidence>
<dbReference type="EC" id="1.8.4.12" evidence="1"/>
<evidence type="ECO:0000313" key="6">
    <source>
        <dbReference type="EMBL" id="KTD81555.1"/>
    </source>
</evidence>
<evidence type="ECO:0000256" key="3">
    <source>
        <dbReference type="ARBA" id="ARBA00048488"/>
    </source>
</evidence>
<evidence type="ECO:0000256" key="4">
    <source>
        <dbReference type="SAM" id="SignalP"/>
    </source>
</evidence>
<dbReference type="PATRIC" id="fig|45076.6.peg.652"/>
<keyword evidence="4" id="KW-0732">Signal</keyword>
<dbReference type="AlphaFoldDB" id="A0A0W1AK58"/>
<reference evidence="6 7" key="1">
    <citation type="submission" date="2015-11" db="EMBL/GenBank/DDBJ databases">
        <title>Genomic analysis of 38 Legionella species identifies large and diverse effector repertoires.</title>
        <authorList>
            <person name="Burstein D."/>
            <person name="Amaro F."/>
            <person name="Zusman T."/>
            <person name="Lifshitz Z."/>
            <person name="Cohen O."/>
            <person name="Gilbert J.A."/>
            <person name="Pupko T."/>
            <person name="Shuman H.A."/>
            <person name="Segal G."/>
        </authorList>
    </citation>
    <scope>NUCLEOTIDE SEQUENCE [LARGE SCALE GENOMIC DNA]</scope>
    <source>
        <strain evidence="6 7">ATCC 49508</strain>
    </source>
</reference>
<protein>
    <recommendedName>
        <fullName evidence="1">peptide-methionine (R)-S-oxide reductase</fullName>
        <ecNumber evidence="1">1.8.4.12</ecNumber>
    </recommendedName>
</protein>